<evidence type="ECO:0000313" key="1">
    <source>
        <dbReference type="EMBL" id="CAD7446557.1"/>
    </source>
</evidence>
<dbReference type="AlphaFoldDB" id="A0A7R9I5S2"/>
<accession>A0A7R9I5S2</accession>
<name>A0A7R9I5S2_9NEOP</name>
<protein>
    <submittedName>
        <fullName evidence="1">Uncharacterized protein</fullName>
    </submittedName>
</protein>
<dbReference type="EMBL" id="OD568099">
    <property type="protein sequence ID" value="CAD7446557.1"/>
    <property type="molecule type" value="Genomic_DNA"/>
</dbReference>
<sequence>MASTKIKYVCSAINAKFVDQLRIAGKNKDMSANPNAIYDVAHGNFTLESAPVQNIPVQSDVYVEKKHSTTQAEQPGLDLFLSRLVLSIRQTGSRVAMASRETYYHIKGERGSVVTSYAMMTSHKSRRLVLSSRQTGVRYESSGLRQIDDVIRKTHCHIEGGWRRELPGSMTSCTSSRLQGHDLFLSRHVLLSRQTGARYESSGKTHGECCEITRNDDVTQIEVTCLVEPPNWRQV</sequence>
<organism evidence="1">
    <name type="scientific">Timema bartmani</name>
    <dbReference type="NCBI Taxonomy" id="61472"/>
    <lineage>
        <taxon>Eukaryota</taxon>
        <taxon>Metazoa</taxon>
        <taxon>Ecdysozoa</taxon>
        <taxon>Arthropoda</taxon>
        <taxon>Hexapoda</taxon>
        <taxon>Insecta</taxon>
        <taxon>Pterygota</taxon>
        <taxon>Neoptera</taxon>
        <taxon>Polyneoptera</taxon>
        <taxon>Phasmatodea</taxon>
        <taxon>Timematodea</taxon>
        <taxon>Timematoidea</taxon>
        <taxon>Timematidae</taxon>
        <taxon>Timema</taxon>
    </lineage>
</organism>
<reference evidence="1" key="1">
    <citation type="submission" date="2020-11" db="EMBL/GenBank/DDBJ databases">
        <authorList>
            <person name="Tran Van P."/>
        </authorList>
    </citation>
    <scope>NUCLEOTIDE SEQUENCE</scope>
</reference>
<proteinExistence type="predicted"/>
<gene>
    <name evidence="1" type="ORF">TBIB3V08_LOCUS8885</name>
</gene>